<keyword evidence="4" id="KW-1185">Reference proteome</keyword>
<keyword evidence="2" id="KW-0812">Transmembrane</keyword>
<dbReference type="RefSeq" id="WP_359345698.1">
    <property type="nucleotide sequence ID" value="NZ_JBEYXV010000003.1"/>
</dbReference>
<evidence type="ECO:0000313" key="3">
    <source>
        <dbReference type="EMBL" id="MEU6820313.1"/>
    </source>
</evidence>
<keyword evidence="2" id="KW-1133">Transmembrane helix</keyword>
<name>A0ABV3BH32_9ACTN</name>
<evidence type="ECO:0000256" key="1">
    <source>
        <dbReference type="SAM" id="MobiDB-lite"/>
    </source>
</evidence>
<feature type="region of interest" description="Disordered" evidence="1">
    <location>
        <begin position="1"/>
        <end position="24"/>
    </location>
</feature>
<keyword evidence="2" id="KW-0472">Membrane</keyword>
<protein>
    <submittedName>
        <fullName evidence="3">Uncharacterized protein</fullName>
    </submittedName>
</protein>
<feature type="transmembrane region" description="Helical" evidence="2">
    <location>
        <begin position="47"/>
        <end position="67"/>
    </location>
</feature>
<dbReference type="EMBL" id="JBEYXV010000003">
    <property type="protein sequence ID" value="MEU6820313.1"/>
    <property type="molecule type" value="Genomic_DNA"/>
</dbReference>
<reference evidence="3 4" key="1">
    <citation type="submission" date="2024-06" db="EMBL/GenBank/DDBJ databases">
        <title>The Natural Products Discovery Center: Release of the First 8490 Sequenced Strains for Exploring Actinobacteria Biosynthetic Diversity.</title>
        <authorList>
            <person name="Kalkreuter E."/>
            <person name="Kautsar S.A."/>
            <person name="Yang D."/>
            <person name="Bader C.D."/>
            <person name="Teijaro C.N."/>
            <person name="Fluegel L."/>
            <person name="Davis C.M."/>
            <person name="Simpson J.R."/>
            <person name="Lauterbach L."/>
            <person name="Steele A.D."/>
            <person name="Gui C."/>
            <person name="Meng S."/>
            <person name="Li G."/>
            <person name="Viehrig K."/>
            <person name="Ye F."/>
            <person name="Su P."/>
            <person name="Kiefer A.F."/>
            <person name="Nichols A."/>
            <person name="Cepeda A.J."/>
            <person name="Yan W."/>
            <person name="Fan B."/>
            <person name="Jiang Y."/>
            <person name="Adhikari A."/>
            <person name="Zheng C.-J."/>
            <person name="Schuster L."/>
            <person name="Cowan T.M."/>
            <person name="Smanski M.J."/>
            <person name="Chevrette M.G."/>
            <person name="De Carvalho L.P.S."/>
            <person name="Shen B."/>
        </authorList>
    </citation>
    <scope>NUCLEOTIDE SEQUENCE [LARGE SCALE GENOMIC DNA]</scope>
    <source>
        <strain evidence="3 4">NPDC046838</strain>
    </source>
</reference>
<evidence type="ECO:0000256" key="2">
    <source>
        <dbReference type="SAM" id="Phobius"/>
    </source>
</evidence>
<feature type="transmembrane region" description="Helical" evidence="2">
    <location>
        <begin position="87"/>
        <end position="106"/>
    </location>
</feature>
<organism evidence="3 4">
    <name type="scientific">Streptomyces atriruber</name>
    <dbReference type="NCBI Taxonomy" id="545121"/>
    <lineage>
        <taxon>Bacteria</taxon>
        <taxon>Bacillati</taxon>
        <taxon>Actinomycetota</taxon>
        <taxon>Actinomycetes</taxon>
        <taxon>Kitasatosporales</taxon>
        <taxon>Streptomycetaceae</taxon>
        <taxon>Streptomyces</taxon>
    </lineage>
</organism>
<accession>A0ABV3BH32</accession>
<proteinExistence type="predicted"/>
<feature type="transmembrane region" description="Helical" evidence="2">
    <location>
        <begin position="113"/>
        <end position="133"/>
    </location>
</feature>
<comment type="caution">
    <text evidence="3">The sequence shown here is derived from an EMBL/GenBank/DDBJ whole genome shotgun (WGS) entry which is preliminary data.</text>
</comment>
<dbReference type="Proteomes" id="UP001551176">
    <property type="component" value="Unassembled WGS sequence"/>
</dbReference>
<sequence length="135" mass="14010">MHTETHAETPSETHPETEPCETEPRAEWAARNAAHAAAHPVPPLSRVLALALATPVVVLLVTVGWYLVALDAELGDAASAAHQDLVARHVLGTLGGLGCLAAGWLTPRGSRAAWLRTAFALTSVLVVPAALFAGS</sequence>
<evidence type="ECO:0000313" key="4">
    <source>
        <dbReference type="Proteomes" id="UP001551176"/>
    </source>
</evidence>
<gene>
    <name evidence="3" type="ORF">ABZ921_06760</name>
</gene>